<protein>
    <recommendedName>
        <fullName evidence="1">citrate lyase holo-[acyl-carrier protein] synthase</fullName>
        <ecNumber evidence="1">2.7.7.61</ecNumber>
    </recommendedName>
</protein>
<reference evidence="5 6" key="1">
    <citation type="submission" date="2009-08" db="EMBL/GenBank/DDBJ databases">
        <authorList>
            <person name="Muzny D."/>
            <person name="Qin X."/>
            <person name="Deng J."/>
            <person name="Jiang H."/>
            <person name="Liu Y."/>
            <person name="Qu J."/>
            <person name="Song X.-Z."/>
            <person name="Zhang L."/>
            <person name="Thornton R."/>
            <person name="Coyle M."/>
            <person name="Francisco L."/>
            <person name="Jackson L."/>
            <person name="Javaid M."/>
            <person name="Korchina V."/>
            <person name="Kovar C."/>
            <person name="Mata R."/>
            <person name="Mathew T."/>
            <person name="Ngo R."/>
            <person name="Nguyen L."/>
            <person name="Nguyen N."/>
            <person name="Okwuonu G."/>
            <person name="Ongeri F."/>
            <person name="Pham C."/>
            <person name="Simmons D."/>
            <person name="Wilczek-Boney K."/>
            <person name="Hale W."/>
            <person name="Jakkamsetti A."/>
            <person name="Pham P."/>
            <person name="Ruth R."/>
            <person name="San Lucas F."/>
            <person name="Warren J."/>
            <person name="Zhang J."/>
            <person name="Zhao Z."/>
            <person name="Zhou C."/>
            <person name="Zhu D."/>
            <person name="Lee S."/>
            <person name="Bess C."/>
            <person name="Blankenburg K."/>
            <person name="Forbes L."/>
            <person name="Fu Q."/>
            <person name="Gubbala S."/>
            <person name="Hirani K."/>
            <person name="Jayaseelan J.C."/>
            <person name="Lara F."/>
            <person name="Munidasa M."/>
            <person name="Palculict T."/>
            <person name="Patil S."/>
            <person name="Pu L.-L."/>
            <person name="Saada N."/>
            <person name="Tang L."/>
            <person name="Weissenberger G."/>
            <person name="Zhu Y."/>
            <person name="Hemphill L."/>
            <person name="Shang Y."/>
            <person name="Youmans B."/>
            <person name="Ayvaz T."/>
            <person name="Ross M."/>
            <person name="Santibanez J."/>
            <person name="Aqrawi P."/>
            <person name="Gross S."/>
            <person name="Joshi V."/>
            <person name="Fowler G."/>
            <person name="Nazareth L."/>
            <person name="Reid J."/>
            <person name="Worley K."/>
            <person name="Petrosino J."/>
            <person name="Highlander S."/>
            <person name="Gibbs R."/>
        </authorList>
    </citation>
    <scope>NUCLEOTIDE SEQUENCE [LARGE SCALE GENOMIC DNA]</scope>
    <source>
        <strain evidence="5 6">ATCC 49175</strain>
    </source>
</reference>
<dbReference type="EMBL" id="ACKZ01000020">
    <property type="protein sequence ID" value="EEW37193.1"/>
    <property type="molecule type" value="Genomic_DNA"/>
</dbReference>
<evidence type="ECO:0000256" key="3">
    <source>
        <dbReference type="ARBA" id="ARBA00022695"/>
    </source>
</evidence>
<evidence type="ECO:0000256" key="2">
    <source>
        <dbReference type="ARBA" id="ARBA00022679"/>
    </source>
</evidence>
<dbReference type="GO" id="GO:0050519">
    <property type="term" value="F:holo-citrate lyase synthase activity"/>
    <property type="evidence" value="ECO:0007669"/>
    <property type="project" value="UniProtKB-EC"/>
</dbReference>
<comment type="caution">
    <text evidence="5">The sequence shown here is derived from an EMBL/GenBank/DDBJ whole genome shotgun (WGS) entry which is preliminary data.</text>
</comment>
<dbReference type="AlphaFoldDB" id="C8NHL6"/>
<dbReference type="STRING" id="638301.HMPREF0444_1411"/>
<keyword evidence="3 5" id="KW-0548">Nucleotidyltransferase</keyword>
<dbReference type="RefSeq" id="WP_005607851.1">
    <property type="nucleotide sequence ID" value="NZ_CP102283.1"/>
</dbReference>
<dbReference type="Pfam" id="PF03802">
    <property type="entry name" value="CitX"/>
    <property type="match status" value="1"/>
</dbReference>
<dbReference type="InterPro" id="IPR005551">
    <property type="entry name" value="CitX"/>
</dbReference>
<proteinExistence type="predicted"/>
<name>C8NHL6_9LACT</name>
<evidence type="ECO:0000313" key="6">
    <source>
        <dbReference type="Proteomes" id="UP000005926"/>
    </source>
</evidence>
<gene>
    <name evidence="5" type="primary">citX</name>
    <name evidence="5" type="ORF">HMPREF0444_1411</name>
</gene>
<organism evidence="5 6">
    <name type="scientific">Granulicatella adiacens ATCC 49175</name>
    <dbReference type="NCBI Taxonomy" id="638301"/>
    <lineage>
        <taxon>Bacteria</taxon>
        <taxon>Bacillati</taxon>
        <taxon>Bacillota</taxon>
        <taxon>Bacilli</taxon>
        <taxon>Lactobacillales</taxon>
        <taxon>Carnobacteriaceae</taxon>
        <taxon>Granulicatella</taxon>
    </lineage>
</organism>
<dbReference type="Proteomes" id="UP000005926">
    <property type="component" value="Unassembled WGS sequence"/>
</dbReference>
<dbReference type="NCBIfam" id="TIGR03124">
    <property type="entry name" value="citrate_citX"/>
    <property type="match status" value="1"/>
</dbReference>
<keyword evidence="2 5" id="KW-0808">Transferase</keyword>
<keyword evidence="6" id="KW-1185">Reference proteome</keyword>
<accession>C8NHL6</accession>
<dbReference type="GO" id="GO:0051191">
    <property type="term" value="P:prosthetic group biosynthetic process"/>
    <property type="evidence" value="ECO:0007669"/>
    <property type="project" value="InterPro"/>
</dbReference>
<dbReference type="HOGENOM" id="CLU_104529_1_0_9"/>
<evidence type="ECO:0000256" key="1">
    <source>
        <dbReference type="ARBA" id="ARBA00012524"/>
    </source>
</evidence>
<evidence type="ECO:0000256" key="4">
    <source>
        <dbReference type="ARBA" id="ARBA00048574"/>
    </source>
</evidence>
<sequence>MFNSLFDGAPVDIMQMLDARERRAHTQQQLLEQFNPCVLVSITLNIPGPVKNSEAITTVFASVISELDATLASFERLHQEDFSLSTGLEYYRVFSGDALEVKRVVAQFEEGHPLGRLLDIDVVEMAGETPTPISRTALGMPPRRCFICNEEAKVCARSRKHTVLEMQEHIAHMIAAYTSTQRP</sequence>
<dbReference type="NCBIfam" id="NF002383">
    <property type="entry name" value="PRK01392.1"/>
    <property type="match status" value="1"/>
</dbReference>
<evidence type="ECO:0000313" key="5">
    <source>
        <dbReference type="EMBL" id="EEW37193.1"/>
    </source>
</evidence>
<comment type="catalytic activity">
    <reaction evidence="4">
        <text>apo-[citrate lyase ACP] + 2'-(5''-triphospho-alpha-D-ribosyl)-3'-dephospho-CoA = holo-[citrate lyase ACP] + diphosphate</text>
        <dbReference type="Rhea" id="RHEA:16333"/>
        <dbReference type="Rhea" id="RHEA-COMP:10157"/>
        <dbReference type="Rhea" id="RHEA-COMP:10158"/>
        <dbReference type="ChEBI" id="CHEBI:29999"/>
        <dbReference type="ChEBI" id="CHEBI:33019"/>
        <dbReference type="ChEBI" id="CHEBI:61378"/>
        <dbReference type="ChEBI" id="CHEBI:82683"/>
        <dbReference type="EC" id="2.7.7.61"/>
    </reaction>
</comment>
<dbReference type="eggNOG" id="COG3697">
    <property type="taxonomic scope" value="Bacteria"/>
</dbReference>
<dbReference type="EC" id="2.7.7.61" evidence="1"/>